<evidence type="ECO:0000313" key="11">
    <source>
        <dbReference type="Proteomes" id="UP000006228"/>
    </source>
</evidence>
<dbReference type="PANTHER" id="PTHR10925:SF5">
    <property type="entry name" value="RNA CYTIDINE ACETYLTRANSFERASE"/>
    <property type="match status" value="1"/>
</dbReference>
<dbReference type="EMBL" id="AEVT01000018">
    <property type="protein sequence ID" value="EGA71498.1"/>
    <property type="molecule type" value="Genomic_DNA"/>
</dbReference>
<dbReference type="RefSeq" id="WP_008074112.1">
    <property type="nucleotide sequence ID" value="NZ_AEVT01000018.1"/>
</dbReference>
<dbReference type="InterPro" id="IPR027417">
    <property type="entry name" value="P-loop_NTPase"/>
</dbReference>
<dbReference type="GO" id="GO:0005524">
    <property type="term" value="F:ATP binding"/>
    <property type="evidence" value="ECO:0007669"/>
    <property type="project" value="UniProtKB-KW"/>
</dbReference>
<reference evidence="10 11" key="1">
    <citation type="journal article" date="2012" name="Int. J. Syst. Evol. Microbiol.">
        <title>Vibrio caribbeanicus sp. nov., isolated from the marine sponge Scleritoderma cyanea.</title>
        <authorList>
            <person name="Hoffmann M."/>
            <person name="Monday S.R."/>
            <person name="Allard M.W."/>
            <person name="Strain E.A."/>
            <person name="Whittaker P."/>
            <person name="Naum M."/>
            <person name="McCarthy P.J."/>
            <person name="Lopez J.V."/>
            <person name="Fischer M."/>
            <person name="Brown E.W."/>
        </authorList>
    </citation>
    <scope>NUCLEOTIDE SEQUENCE [LARGE SCALE GENOMIC DNA]</scope>
    <source>
        <strain evidence="11">DSMZ 21326</strain>
    </source>
</reference>
<dbReference type="FunFam" id="3.40.50.300:FF:001011">
    <property type="entry name" value="tRNA(Met) cytidine acetyltransferase TmcA"/>
    <property type="match status" value="1"/>
</dbReference>
<dbReference type="InterPro" id="IPR014001">
    <property type="entry name" value="Helicase_ATP-bd"/>
</dbReference>
<gene>
    <name evidence="10" type="ORF">VISI1226_11966</name>
</gene>
<dbReference type="Pfam" id="PF05127">
    <property type="entry name" value="NAT10_TcmA_helicase"/>
    <property type="match status" value="1"/>
</dbReference>
<evidence type="ECO:0000256" key="4">
    <source>
        <dbReference type="ARBA" id="ARBA00022694"/>
    </source>
</evidence>
<dbReference type="InterPro" id="IPR007807">
    <property type="entry name" value="TcmA/NAT10_helicase"/>
</dbReference>
<dbReference type="Gene3D" id="3.40.50.300">
    <property type="entry name" value="P-loop containing nucleotide triphosphate hydrolases"/>
    <property type="match status" value="1"/>
</dbReference>
<dbReference type="GO" id="GO:0000049">
    <property type="term" value="F:tRNA binding"/>
    <property type="evidence" value="ECO:0007669"/>
    <property type="project" value="UniProtKB-KW"/>
</dbReference>
<dbReference type="InterPro" id="IPR016181">
    <property type="entry name" value="Acyl_CoA_acyltransferase"/>
</dbReference>
<keyword evidence="7" id="KW-0694">RNA-binding</keyword>
<evidence type="ECO:0000256" key="1">
    <source>
        <dbReference type="ARBA" id="ARBA00022490"/>
    </source>
</evidence>
<feature type="domain" description="Helicase ATP-binding" evidence="9">
    <location>
        <begin position="166"/>
        <end position="288"/>
    </location>
</feature>
<keyword evidence="4" id="KW-0819">tRNA processing</keyword>
<name>E8M3J2_PHOS4</name>
<dbReference type="eggNOG" id="COG1444">
    <property type="taxonomic scope" value="Bacteria"/>
</dbReference>
<accession>E8M3J2</accession>
<dbReference type="InterPro" id="IPR000182">
    <property type="entry name" value="GNAT_dom"/>
</dbReference>
<organism evidence="10 11">
    <name type="scientific">Vibrio sinaloensis DSM 21326</name>
    <dbReference type="NCBI Taxonomy" id="945550"/>
    <lineage>
        <taxon>Bacteria</taxon>
        <taxon>Pseudomonadati</taxon>
        <taxon>Pseudomonadota</taxon>
        <taxon>Gammaproteobacteria</taxon>
        <taxon>Vibrionales</taxon>
        <taxon>Vibrionaceae</taxon>
        <taxon>Vibrio</taxon>
        <taxon>Vibrio oreintalis group</taxon>
    </lineage>
</organism>
<evidence type="ECO:0000259" key="9">
    <source>
        <dbReference type="PROSITE" id="PS51192"/>
    </source>
</evidence>
<sequence>MLAIQQYFTQLSNRAEQSFHRYGVVLRGNAQWQIETMESFCHAINPNRVFQLGGEPLPFADKFVEKNKGQRFLGQECDLLVCDFRSGFDANSFASAVGCLCGGGILLVLPAEENTQFWADVWLHQGLCQLIQVEQNSPLPQVTPSTLSARHVYEQQKMAVTKVRKVVEGHRKRPLILTADRGRGKSSALGIASAELIQTRKLRILVTAPTLATVQPIFDHAHQHLAGSELSKGRLEAGLSSIEFIAPDELLRNKPECDLLLVDEASAIPIPMLKQMVSHYHRAVFSTTVHGYEGCGRGFSLKFATWLKQERPGMSSFTMQQPIRWNEGDPLEHWLFDLFLLDAEQDIDADFNSEINLQHISKQTLVESPELLRACFALLVNAHYQTSPSDLMLLLRDESIQLYASFVGNTCIGCLLVVREGELAQDLVEQIQLGKRRPKGHLAVTSLAAQIGITKAAQQSSLRIMRIAVHPDLQGRGIGQRMLAQLSQQVECDFLST</sequence>
<evidence type="ECO:0000313" key="10">
    <source>
        <dbReference type="EMBL" id="EGA71498.1"/>
    </source>
</evidence>
<protein>
    <recommendedName>
        <fullName evidence="9">Helicase ATP-binding domain-containing protein</fullName>
    </recommendedName>
</protein>
<dbReference type="InterPro" id="IPR032672">
    <property type="entry name" value="TmcA/NAT10/Kre33"/>
</dbReference>
<dbReference type="PROSITE" id="PS51192">
    <property type="entry name" value="HELICASE_ATP_BIND_1"/>
    <property type="match status" value="1"/>
</dbReference>
<dbReference type="GO" id="GO:0051392">
    <property type="term" value="F:tRNA cytidine N4-acetyltransferase activity"/>
    <property type="evidence" value="ECO:0007669"/>
    <property type="project" value="TreeGrafter"/>
</dbReference>
<evidence type="ECO:0000256" key="2">
    <source>
        <dbReference type="ARBA" id="ARBA00022555"/>
    </source>
</evidence>
<dbReference type="Pfam" id="PF08351">
    <property type="entry name" value="TmcA_N"/>
    <property type="match status" value="1"/>
</dbReference>
<keyword evidence="8" id="KW-0012">Acyltransferase</keyword>
<dbReference type="GO" id="GO:0002101">
    <property type="term" value="P:tRNA wobble cytosine modification"/>
    <property type="evidence" value="ECO:0007669"/>
    <property type="project" value="TreeGrafter"/>
</dbReference>
<evidence type="ECO:0000256" key="5">
    <source>
        <dbReference type="ARBA" id="ARBA00022741"/>
    </source>
</evidence>
<dbReference type="Gene3D" id="3.40.630.30">
    <property type="match status" value="1"/>
</dbReference>
<dbReference type="Proteomes" id="UP000006228">
    <property type="component" value="Unassembled WGS sequence"/>
</dbReference>
<keyword evidence="6" id="KW-0067">ATP-binding</keyword>
<keyword evidence="2" id="KW-0820">tRNA-binding</keyword>
<dbReference type="Pfam" id="PF13718">
    <property type="entry name" value="GNAT_acetyltr_2"/>
    <property type="match status" value="1"/>
</dbReference>
<dbReference type="GO" id="GO:1904812">
    <property type="term" value="P:rRNA acetylation involved in maturation of SSU-rRNA"/>
    <property type="evidence" value="ECO:0007669"/>
    <property type="project" value="TreeGrafter"/>
</dbReference>
<evidence type="ECO:0000256" key="8">
    <source>
        <dbReference type="ARBA" id="ARBA00023315"/>
    </source>
</evidence>
<dbReference type="SUPFAM" id="SSF52540">
    <property type="entry name" value="P-loop containing nucleoside triphosphate hydrolases"/>
    <property type="match status" value="1"/>
</dbReference>
<dbReference type="GeneID" id="95568019"/>
<keyword evidence="1" id="KW-0963">Cytoplasm</keyword>
<keyword evidence="3" id="KW-0808">Transferase</keyword>
<evidence type="ECO:0000256" key="6">
    <source>
        <dbReference type="ARBA" id="ARBA00022840"/>
    </source>
</evidence>
<evidence type="ECO:0000256" key="7">
    <source>
        <dbReference type="ARBA" id="ARBA00022884"/>
    </source>
</evidence>
<proteinExistence type="predicted"/>
<keyword evidence="5" id="KW-0547">Nucleotide-binding</keyword>
<dbReference type="CDD" id="cd04301">
    <property type="entry name" value="NAT_SF"/>
    <property type="match status" value="1"/>
</dbReference>
<dbReference type="GO" id="GO:1990883">
    <property type="term" value="F:18S rRNA cytidine N-acetyltransferase activity"/>
    <property type="evidence" value="ECO:0007669"/>
    <property type="project" value="TreeGrafter"/>
</dbReference>
<comment type="caution">
    <text evidence="10">The sequence shown here is derived from an EMBL/GenBank/DDBJ whole genome shotgun (WGS) entry which is preliminary data.</text>
</comment>
<dbReference type="PANTHER" id="PTHR10925">
    <property type="entry name" value="N-ACETYLTRANSFERASE 10"/>
    <property type="match status" value="1"/>
</dbReference>
<dbReference type="SUPFAM" id="SSF55729">
    <property type="entry name" value="Acyl-CoA N-acyltransferases (Nat)"/>
    <property type="match status" value="1"/>
</dbReference>
<evidence type="ECO:0000256" key="3">
    <source>
        <dbReference type="ARBA" id="ARBA00022679"/>
    </source>
</evidence>
<dbReference type="Gene3D" id="3.40.50.11040">
    <property type="match status" value="1"/>
</dbReference>
<dbReference type="InterPro" id="IPR013562">
    <property type="entry name" value="TmcA/NAT10_N"/>
</dbReference>
<dbReference type="AlphaFoldDB" id="E8M3J2"/>
<dbReference type="GO" id="GO:0051391">
    <property type="term" value="P:tRNA acetylation"/>
    <property type="evidence" value="ECO:0007669"/>
    <property type="project" value="TreeGrafter"/>
</dbReference>